<dbReference type="InterPro" id="IPR023606">
    <property type="entry name" value="CoA-Trfase_III_dom_1_sf"/>
</dbReference>
<dbReference type="Gene3D" id="3.40.50.10540">
    <property type="entry name" value="Crotonobetainyl-coa:carnitine coa-transferase, domain 1"/>
    <property type="match status" value="1"/>
</dbReference>
<organism evidence="2 3">
    <name type="scientific">Psychromarinibacter sediminicola</name>
    <dbReference type="NCBI Taxonomy" id="3033385"/>
    <lineage>
        <taxon>Bacteria</taxon>
        <taxon>Pseudomonadati</taxon>
        <taxon>Pseudomonadota</taxon>
        <taxon>Alphaproteobacteria</taxon>
        <taxon>Rhodobacterales</taxon>
        <taxon>Paracoccaceae</taxon>
        <taxon>Psychromarinibacter</taxon>
    </lineage>
</organism>
<gene>
    <name evidence="2" type="ORF">P1J78_01005</name>
</gene>
<dbReference type="PANTHER" id="PTHR48228">
    <property type="entry name" value="SUCCINYL-COA--D-CITRAMALATE COA-TRANSFERASE"/>
    <property type="match status" value="1"/>
</dbReference>
<dbReference type="AlphaFoldDB" id="A0AAE3NK28"/>
<accession>A0AAE3NK28</accession>
<dbReference type="EMBL" id="JARGYC010000002">
    <property type="protein sequence ID" value="MDF0599298.1"/>
    <property type="molecule type" value="Genomic_DNA"/>
</dbReference>
<comment type="caution">
    <text evidence="2">The sequence shown here is derived from an EMBL/GenBank/DDBJ whole genome shotgun (WGS) entry which is preliminary data.</text>
</comment>
<name>A0AAE3NK28_9RHOB</name>
<evidence type="ECO:0000313" key="3">
    <source>
        <dbReference type="Proteomes" id="UP001220964"/>
    </source>
</evidence>
<dbReference type="Gene3D" id="3.30.1540.10">
    <property type="entry name" value="formyl-coa transferase, domain 3"/>
    <property type="match status" value="1"/>
</dbReference>
<dbReference type="InterPro" id="IPR050509">
    <property type="entry name" value="CoA-transferase_III"/>
</dbReference>
<dbReference type="SUPFAM" id="SSF89796">
    <property type="entry name" value="CoA-transferase family III (CaiB/BaiF)"/>
    <property type="match status" value="1"/>
</dbReference>
<proteinExistence type="predicted"/>
<dbReference type="PANTHER" id="PTHR48228:SF5">
    <property type="entry name" value="ALPHA-METHYLACYL-COA RACEMASE"/>
    <property type="match status" value="1"/>
</dbReference>
<evidence type="ECO:0000313" key="2">
    <source>
        <dbReference type="EMBL" id="MDF0599298.1"/>
    </source>
</evidence>
<dbReference type="Pfam" id="PF02515">
    <property type="entry name" value="CoA_transf_3"/>
    <property type="match status" value="1"/>
</dbReference>
<dbReference type="InterPro" id="IPR044855">
    <property type="entry name" value="CoA-Trfase_III_dom3_sf"/>
</dbReference>
<protein>
    <submittedName>
        <fullName evidence="2">CoA transferase</fullName>
    </submittedName>
</protein>
<reference evidence="2" key="1">
    <citation type="submission" date="2023-03" db="EMBL/GenBank/DDBJ databases">
        <title>Multiphase analysis and comparison of six strains from genera Psychromarinibacter, Lutimaribacter, and Maritimibacter, including a novel species: Psychromarinibacter sediminicola sp. nov.</title>
        <authorList>
            <person name="Wang Y.-H."/>
            <person name="Ye M.-Q."/>
            <person name="Du Z.-J."/>
        </authorList>
    </citation>
    <scope>NUCLEOTIDE SEQUENCE</scope>
    <source>
        <strain evidence="2">C21-152</strain>
    </source>
</reference>
<feature type="region of interest" description="Disordered" evidence="1">
    <location>
        <begin position="356"/>
        <end position="378"/>
    </location>
</feature>
<evidence type="ECO:0000256" key="1">
    <source>
        <dbReference type="SAM" id="MobiDB-lite"/>
    </source>
</evidence>
<dbReference type="RefSeq" id="WP_275565446.1">
    <property type="nucleotide sequence ID" value="NZ_JARGYC010000002.1"/>
</dbReference>
<keyword evidence="3" id="KW-1185">Reference proteome</keyword>
<sequence>MSLLGPIRVLELGGDWSGLAGMLLAQMGAEVIRVEPPGGEPARTRAPVAHGVSLPWAAFNLSKQAVTADLAQPDGRALFLELLAGADVVLESFPPRHLAALDLAPQALIARHPGLIVTSLTAFGQDGPRAGNAATDTTVMALSGLMAVTGFAEMPPLRLGFDQIGSLGGLQAALGTLIALYARGADGLGQHVDVSVLDAARLANYREPLRWEFEQAVETRRGNTARRGRGGFTSNVWRCRDGWVTWSASDDPRRARSFFDAANEMGIALDWRDHDFAQELPADMDQARLDALEAAVAPFFELYTRAELEEMAREKGWILIGFLDLSEAAAQPQLAARGYWTEARFGDATLPIPAYPFKTSAEQPGPTGPAPAPGQDNARVYGALGRSAADLERLRAEGAI</sequence>
<dbReference type="InterPro" id="IPR003673">
    <property type="entry name" value="CoA-Trfase_fam_III"/>
</dbReference>
<dbReference type="GO" id="GO:0016740">
    <property type="term" value="F:transferase activity"/>
    <property type="evidence" value="ECO:0007669"/>
    <property type="project" value="UniProtKB-KW"/>
</dbReference>
<keyword evidence="2" id="KW-0808">Transferase</keyword>
<dbReference type="Proteomes" id="UP001220964">
    <property type="component" value="Unassembled WGS sequence"/>
</dbReference>